<evidence type="ECO:0000313" key="6">
    <source>
        <dbReference type="EMBL" id="KAF5837661.1"/>
    </source>
</evidence>
<feature type="region of interest" description="Disordered" evidence="5">
    <location>
        <begin position="45"/>
        <end position="74"/>
    </location>
</feature>
<evidence type="ECO:0000256" key="2">
    <source>
        <dbReference type="ARBA" id="ARBA00022540"/>
    </source>
</evidence>
<keyword evidence="4" id="KW-0648">Protein biosynthesis</keyword>
<keyword evidence="2" id="KW-0396">Initiation factor</keyword>
<evidence type="ECO:0000256" key="1">
    <source>
        <dbReference type="ARBA" id="ARBA00022490"/>
    </source>
</evidence>
<evidence type="ECO:0000256" key="4">
    <source>
        <dbReference type="ARBA" id="ARBA00022917"/>
    </source>
</evidence>
<name>A0ABQ7GST6_DUNSA</name>
<dbReference type="Proteomes" id="UP000815325">
    <property type="component" value="Unassembled WGS sequence"/>
</dbReference>
<evidence type="ECO:0000313" key="7">
    <source>
        <dbReference type="Proteomes" id="UP000815325"/>
    </source>
</evidence>
<keyword evidence="3" id="KW-0694">RNA-binding</keyword>
<comment type="caution">
    <text evidence="6">The sequence shown here is derived from an EMBL/GenBank/DDBJ whole genome shotgun (WGS) entry which is preliminary data.</text>
</comment>
<dbReference type="EMBL" id="MU069608">
    <property type="protein sequence ID" value="KAF5837661.1"/>
    <property type="molecule type" value="Genomic_DNA"/>
</dbReference>
<evidence type="ECO:0000256" key="3">
    <source>
        <dbReference type="ARBA" id="ARBA00022884"/>
    </source>
</evidence>
<protein>
    <submittedName>
        <fullName evidence="6">Uncharacterized protein</fullName>
    </submittedName>
</protein>
<dbReference type="Pfam" id="PF05091">
    <property type="entry name" value="eIF-3_zeta"/>
    <property type="match status" value="1"/>
</dbReference>
<organism evidence="6 7">
    <name type="scientific">Dunaliella salina</name>
    <name type="common">Green alga</name>
    <name type="synonym">Protococcus salinus</name>
    <dbReference type="NCBI Taxonomy" id="3046"/>
    <lineage>
        <taxon>Eukaryota</taxon>
        <taxon>Viridiplantae</taxon>
        <taxon>Chlorophyta</taxon>
        <taxon>core chlorophytes</taxon>
        <taxon>Chlorophyceae</taxon>
        <taxon>CS clade</taxon>
        <taxon>Chlamydomonadales</taxon>
        <taxon>Dunaliellaceae</taxon>
        <taxon>Dunaliella</taxon>
    </lineage>
</organism>
<reference evidence="6" key="1">
    <citation type="submission" date="2017-08" db="EMBL/GenBank/DDBJ databases">
        <authorList>
            <person name="Polle J.E."/>
            <person name="Barry K."/>
            <person name="Cushman J."/>
            <person name="Schmutz J."/>
            <person name="Tran D."/>
            <person name="Hathwaick L.T."/>
            <person name="Yim W.C."/>
            <person name="Jenkins J."/>
            <person name="Mckie-Krisberg Z.M."/>
            <person name="Prochnik S."/>
            <person name="Lindquist E."/>
            <person name="Dockter R.B."/>
            <person name="Adam C."/>
            <person name="Molina H."/>
            <person name="Bunkerborg J."/>
            <person name="Jin E."/>
            <person name="Buchheim M."/>
            <person name="Magnuson J."/>
        </authorList>
    </citation>
    <scope>NUCLEOTIDE SEQUENCE</scope>
    <source>
        <strain evidence="6">CCAP 19/18</strain>
    </source>
</reference>
<gene>
    <name evidence="6" type="ORF">DUNSADRAFT_4094</name>
</gene>
<keyword evidence="1" id="KW-0963">Cytoplasm</keyword>
<dbReference type="PANTHER" id="PTHR12399">
    <property type="entry name" value="EUKARYOTIC TRANSLATION INITIATION FACTOR 3 SUBUNIT 7"/>
    <property type="match status" value="1"/>
</dbReference>
<keyword evidence="7" id="KW-1185">Reference proteome</keyword>
<feature type="compositionally biased region" description="Acidic residues" evidence="5">
    <location>
        <begin position="45"/>
        <end position="56"/>
    </location>
</feature>
<accession>A0ABQ7GST6</accession>
<evidence type="ECO:0000256" key="5">
    <source>
        <dbReference type="SAM" id="MobiDB-lite"/>
    </source>
</evidence>
<sequence>MDHCWGIIRALVDMLLKLDDGKYLCVKDPMKELMRVYAIPGDAFDTEANYEDEQAPTDEQAPSEPAKQGKEGEE</sequence>
<proteinExistence type="predicted"/>
<dbReference type="InterPro" id="IPR007783">
    <property type="entry name" value="eIF3d"/>
</dbReference>
<dbReference type="PANTHER" id="PTHR12399:SF0">
    <property type="entry name" value="EUKARYOTIC TRANSLATION INITIATION FACTOR 3 SUBUNIT D"/>
    <property type="match status" value="1"/>
</dbReference>